<organism evidence="1 2">
    <name type="scientific">Silvimonas amylolytica</name>
    <dbReference type="NCBI Taxonomy" id="449663"/>
    <lineage>
        <taxon>Bacteria</taxon>
        <taxon>Pseudomonadati</taxon>
        <taxon>Pseudomonadota</taxon>
        <taxon>Betaproteobacteria</taxon>
        <taxon>Neisseriales</taxon>
        <taxon>Chitinibacteraceae</taxon>
        <taxon>Silvimonas</taxon>
    </lineage>
</organism>
<keyword evidence="2" id="KW-1185">Reference proteome</keyword>
<gene>
    <name evidence="1" type="ORF">GCM10010971_08230</name>
</gene>
<reference evidence="2" key="1">
    <citation type="journal article" date="2019" name="Int. J. Syst. Evol. Microbiol.">
        <title>The Global Catalogue of Microorganisms (GCM) 10K type strain sequencing project: providing services to taxonomists for standard genome sequencing and annotation.</title>
        <authorList>
            <consortium name="The Broad Institute Genomics Platform"/>
            <consortium name="The Broad Institute Genome Sequencing Center for Infectious Disease"/>
            <person name="Wu L."/>
            <person name="Ma J."/>
        </authorList>
    </citation>
    <scope>NUCLEOTIDE SEQUENCE [LARGE SCALE GENOMIC DNA]</scope>
    <source>
        <strain evidence="2">CGMCC 1.8860</strain>
    </source>
</reference>
<dbReference type="EMBL" id="BMLY01000001">
    <property type="protein sequence ID" value="GGP25004.1"/>
    <property type="molecule type" value="Genomic_DNA"/>
</dbReference>
<sequence length="127" mass="13440">MRISVESLETQALKQLGQEAIQQLQAQDFAGLAQRFGYAVAFGRDLATAIREDLALAPVAVGLLDQDIDPVGTISVTFLTPNATGLVATIECIARDAVSVFTLELIITGTENAFDVTLEGVMRVCAG</sequence>
<protein>
    <submittedName>
        <fullName evidence="1">Uncharacterized protein</fullName>
    </submittedName>
</protein>
<dbReference type="Proteomes" id="UP000621859">
    <property type="component" value="Unassembled WGS sequence"/>
</dbReference>
<name>A0ABQ2PJ49_9NEIS</name>
<evidence type="ECO:0000313" key="1">
    <source>
        <dbReference type="EMBL" id="GGP25004.1"/>
    </source>
</evidence>
<proteinExistence type="predicted"/>
<comment type="caution">
    <text evidence="1">The sequence shown here is derived from an EMBL/GenBank/DDBJ whole genome shotgun (WGS) entry which is preliminary data.</text>
</comment>
<accession>A0ABQ2PJ49</accession>
<evidence type="ECO:0000313" key="2">
    <source>
        <dbReference type="Proteomes" id="UP000621859"/>
    </source>
</evidence>
<dbReference type="RefSeq" id="WP_188689202.1">
    <property type="nucleotide sequence ID" value="NZ_BMLY01000001.1"/>
</dbReference>